<dbReference type="Proteomes" id="UP000254100">
    <property type="component" value="Unassembled WGS sequence"/>
</dbReference>
<name>A0A380GV88_9STAP</name>
<sequence>MPSMRGKRAFIRLRNVNECEKFKIQLALSEFIVYNPIILVGYKGVIQCFGQFLAVLLLDCYLVL</sequence>
<gene>
    <name evidence="1" type="ORF">NCTC13832_01719</name>
</gene>
<protein>
    <submittedName>
        <fullName evidence="1">Uncharacterized protein</fullName>
    </submittedName>
</protein>
<accession>A0A380GV88</accession>
<evidence type="ECO:0000313" key="1">
    <source>
        <dbReference type="EMBL" id="SUM57989.1"/>
    </source>
</evidence>
<proteinExistence type="predicted"/>
<dbReference type="EMBL" id="UHDT01000001">
    <property type="protein sequence ID" value="SUM57989.1"/>
    <property type="molecule type" value="Genomic_DNA"/>
</dbReference>
<evidence type="ECO:0000313" key="2">
    <source>
        <dbReference type="Proteomes" id="UP000254100"/>
    </source>
</evidence>
<dbReference type="AlphaFoldDB" id="A0A380GV88"/>
<organism evidence="1 2">
    <name type="scientific">Staphylococcus microti</name>
    <dbReference type="NCBI Taxonomy" id="569857"/>
    <lineage>
        <taxon>Bacteria</taxon>
        <taxon>Bacillati</taxon>
        <taxon>Bacillota</taxon>
        <taxon>Bacilli</taxon>
        <taxon>Bacillales</taxon>
        <taxon>Staphylococcaceae</taxon>
        <taxon>Staphylococcus</taxon>
    </lineage>
</organism>
<reference evidence="1 2" key="1">
    <citation type="submission" date="2018-06" db="EMBL/GenBank/DDBJ databases">
        <authorList>
            <consortium name="Pathogen Informatics"/>
            <person name="Doyle S."/>
        </authorList>
    </citation>
    <scope>NUCLEOTIDE SEQUENCE [LARGE SCALE GENOMIC DNA]</scope>
    <source>
        <strain evidence="1 2">NCTC13832</strain>
    </source>
</reference>